<sequence>MDNLFWIGLVILGVYVLYSKGFIMTNFESVSAKVAYEMIENDDENNLTILDVRTPEEFKGDGYIADAKLIPVDQLEKNLSMLDKSKKVLVYCRSGSRSVYASRVLFSNGFVPFNLKGGIDAWKSENLPVKIRRK</sequence>
<dbReference type="Pfam" id="PF00581">
    <property type="entry name" value="Rhodanese"/>
    <property type="match status" value="1"/>
</dbReference>
<gene>
    <name evidence="2" type="ORF">HELGO_WM11449</name>
</gene>
<dbReference type="PROSITE" id="PS50206">
    <property type="entry name" value="RHODANESE_3"/>
    <property type="match status" value="1"/>
</dbReference>
<dbReference type="PANTHER" id="PTHR43031:SF1">
    <property type="entry name" value="PYRIDINE NUCLEOTIDE-DISULPHIDE OXIDOREDUCTASE"/>
    <property type="match status" value="1"/>
</dbReference>
<dbReference type="InterPro" id="IPR036873">
    <property type="entry name" value="Rhodanese-like_dom_sf"/>
</dbReference>
<dbReference type="AlphaFoldDB" id="A0A6S6SAA7"/>
<organism evidence="2">
    <name type="scientific">uncultured Sulfurovum sp</name>
    <dbReference type="NCBI Taxonomy" id="269237"/>
    <lineage>
        <taxon>Bacteria</taxon>
        <taxon>Pseudomonadati</taxon>
        <taxon>Campylobacterota</taxon>
        <taxon>Epsilonproteobacteria</taxon>
        <taxon>Campylobacterales</taxon>
        <taxon>Sulfurovaceae</taxon>
        <taxon>Sulfurovum</taxon>
        <taxon>environmental samples</taxon>
    </lineage>
</organism>
<proteinExistence type="predicted"/>
<dbReference type="EMBL" id="CACVAZ010000023">
    <property type="protein sequence ID" value="CAA6805323.1"/>
    <property type="molecule type" value="Genomic_DNA"/>
</dbReference>
<reference evidence="2" key="1">
    <citation type="submission" date="2020-01" db="EMBL/GenBank/DDBJ databases">
        <authorList>
            <person name="Meier V. D."/>
            <person name="Meier V D."/>
        </authorList>
    </citation>
    <scope>NUCLEOTIDE SEQUENCE</scope>
    <source>
        <strain evidence="2">HLG_WM_MAG_02</strain>
    </source>
</reference>
<dbReference type="SUPFAM" id="SSF52821">
    <property type="entry name" value="Rhodanese/Cell cycle control phosphatase"/>
    <property type="match status" value="1"/>
</dbReference>
<dbReference type="InterPro" id="IPR050229">
    <property type="entry name" value="GlpE_sulfurtransferase"/>
</dbReference>
<evidence type="ECO:0000313" key="2">
    <source>
        <dbReference type="EMBL" id="CAA6805323.1"/>
    </source>
</evidence>
<dbReference type="InterPro" id="IPR001763">
    <property type="entry name" value="Rhodanese-like_dom"/>
</dbReference>
<dbReference type="SMART" id="SM00450">
    <property type="entry name" value="RHOD"/>
    <property type="match status" value="1"/>
</dbReference>
<accession>A0A6S6SAA7</accession>
<evidence type="ECO:0000259" key="1">
    <source>
        <dbReference type="PROSITE" id="PS50206"/>
    </source>
</evidence>
<feature type="domain" description="Rhodanese" evidence="1">
    <location>
        <begin position="43"/>
        <end position="131"/>
    </location>
</feature>
<dbReference type="PANTHER" id="PTHR43031">
    <property type="entry name" value="FAD-DEPENDENT OXIDOREDUCTASE"/>
    <property type="match status" value="1"/>
</dbReference>
<protein>
    <submittedName>
        <fullName evidence="2">Rhodanese-like domain protein</fullName>
    </submittedName>
</protein>
<dbReference type="CDD" id="cd00158">
    <property type="entry name" value="RHOD"/>
    <property type="match status" value="1"/>
</dbReference>
<dbReference type="Gene3D" id="3.40.250.10">
    <property type="entry name" value="Rhodanese-like domain"/>
    <property type="match status" value="1"/>
</dbReference>
<name>A0A6S6SAA7_9BACT</name>